<proteinExistence type="predicted"/>
<reference evidence="2" key="1">
    <citation type="journal article" date="2015" name="Nature">
        <title>Complex archaea that bridge the gap between prokaryotes and eukaryotes.</title>
        <authorList>
            <person name="Spang A."/>
            <person name="Saw J.H."/>
            <person name="Jorgensen S.L."/>
            <person name="Zaremba-Niedzwiedzka K."/>
            <person name="Martijn J."/>
            <person name="Lind A.E."/>
            <person name="van Eijk R."/>
            <person name="Schleper C."/>
            <person name="Guy L."/>
            <person name="Ettema T.J."/>
        </authorList>
    </citation>
    <scope>NUCLEOTIDE SEQUENCE</scope>
</reference>
<gene>
    <name evidence="2" type="ORF">LCGC14_2185980</name>
</gene>
<feature type="transmembrane region" description="Helical" evidence="1">
    <location>
        <begin position="21"/>
        <end position="47"/>
    </location>
</feature>
<protein>
    <submittedName>
        <fullName evidence="2">Uncharacterized protein</fullName>
    </submittedName>
</protein>
<name>A0A0F9FYD5_9ZZZZ</name>
<keyword evidence="1" id="KW-0472">Membrane</keyword>
<dbReference type="AlphaFoldDB" id="A0A0F9FYD5"/>
<evidence type="ECO:0000313" key="2">
    <source>
        <dbReference type="EMBL" id="KKL62360.1"/>
    </source>
</evidence>
<sequence length="70" mass="7920">MRVLEEASEIVKRKWRTAGMGWRILLAVGITIAAVMGFVLLLVWLFVKFLKALSVGGARNLSLYFPAKRR</sequence>
<comment type="caution">
    <text evidence="2">The sequence shown here is derived from an EMBL/GenBank/DDBJ whole genome shotgun (WGS) entry which is preliminary data.</text>
</comment>
<keyword evidence="1" id="KW-1133">Transmembrane helix</keyword>
<evidence type="ECO:0000256" key="1">
    <source>
        <dbReference type="SAM" id="Phobius"/>
    </source>
</evidence>
<keyword evidence="1" id="KW-0812">Transmembrane</keyword>
<organism evidence="2">
    <name type="scientific">marine sediment metagenome</name>
    <dbReference type="NCBI Taxonomy" id="412755"/>
    <lineage>
        <taxon>unclassified sequences</taxon>
        <taxon>metagenomes</taxon>
        <taxon>ecological metagenomes</taxon>
    </lineage>
</organism>
<accession>A0A0F9FYD5</accession>
<dbReference type="EMBL" id="LAZR01028515">
    <property type="protein sequence ID" value="KKL62360.1"/>
    <property type="molecule type" value="Genomic_DNA"/>
</dbReference>